<feature type="compositionally biased region" description="Polar residues" evidence="1">
    <location>
        <begin position="1"/>
        <end position="15"/>
    </location>
</feature>
<dbReference type="AlphaFoldDB" id="A0A565C647"/>
<dbReference type="EMBL" id="CABITT030000006">
    <property type="protein sequence ID" value="VVB09028.1"/>
    <property type="molecule type" value="Genomic_DNA"/>
</dbReference>
<evidence type="ECO:0000313" key="3">
    <source>
        <dbReference type="Proteomes" id="UP000489600"/>
    </source>
</evidence>
<organism evidence="2 3">
    <name type="scientific">Arabis nemorensis</name>
    <dbReference type="NCBI Taxonomy" id="586526"/>
    <lineage>
        <taxon>Eukaryota</taxon>
        <taxon>Viridiplantae</taxon>
        <taxon>Streptophyta</taxon>
        <taxon>Embryophyta</taxon>
        <taxon>Tracheophyta</taxon>
        <taxon>Spermatophyta</taxon>
        <taxon>Magnoliopsida</taxon>
        <taxon>eudicotyledons</taxon>
        <taxon>Gunneridae</taxon>
        <taxon>Pentapetalae</taxon>
        <taxon>rosids</taxon>
        <taxon>malvids</taxon>
        <taxon>Brassicales</taxon>
        <taxon>Brassicaceae</taxon>
        <taxon>Arabideae</taxon>
        <taxon>Arabis</taxon>
    </lineage>
</organism>
<keyword evidence="3" id="KW-1185">Reference proteome</keyword>
<sequence length="65" mass="7265">MISFFSAQEHNSTTIRRQEEAESNKELQESSYVLLKSPTTAFLPILQGNMDATLFTISKHATSST</sequence>
<name>A0A565C647_9BRAS</name>
<feature type="region of interest" description="Disordered" evidence="1">
    <location>
        <begin position="1"/>
        <end position="24"/>
    </location>
</feature>
<evidence type="ECO:0000313" key="2">
    <source>
        <dbReference type="EMBL" id="VVB09028.1"/>
    </source>
</evidence>
<evidence type="ECO:0000256" key="1">
    <source>
        <dbReference type="SAM" id="MobiDB-lite"/>
    </source>
</evidence>
<reference evidence="2" key="1">
    <citation type="submission" date="2019-07" db="EMBL/GenBank/DDBJ databases">
        <authorList>
            <person name="Dittberner H."/>
        </authorList>
    </citation>
    <scope>NUCLEOTIDE SEQUENCE [LARGE SCALE GENOMIC DNA]</scope>
</reference>
<comment type="caution">
    <text evidence="2">The sequence shown here is derived from an EMBL/GenBank/DDBJ whole genome shotgun (WGS) entry which is preliminary data.</text>
</comment>
<accession>A0A565C647</accession>
<proteinExistence type="predicted"/>
<gene>
    <name evidence="2" type="ORF">ANE_LOCUS19472</name>
</gene>
<dbReference type="Proteomes" id="UP000489600">
    <property type="component" value="Unassembled WGS sequence"/>
</dbReference>
<protein>
    <submittedName>
        <fullName evidence="2">Uncharacterized protein</fullName>
    </submittedName>
</protein>